<keyword evidence="6 8" id="KW-0804">Transcription</keyword>
<keyword evidence="7 8" id="KW-0539">Nucleus</keyword>
<comment type="similarity">
    <text evidence="2 8">Belongs to the Mediator complex subunit 8 family.</text>
</comment>
<comment type="subunit">
    <text evidence="3 8">Component of the Mediator complex.</text>
</comment>
<evidence type="ECO:0000256" key="5">
    <source>
        <dbReference type="ARBA" id="ARBA00023159"/>
    </source>
</evidence>
<organism evidence="9">
    <name type="scientific">Musca domestica</name>
    <name type="common">House fly</name>
    <dbReference type="NCBI Taxonomy" id="7370"/>
    <lineage>
        <taxon>Eukaryota</taxon>
        <taxon>Metazoa</taxon>
        <taxon>Ecdysozoa</taxon>
        <taxon>Arthropoda</taxon>
        <taxon>Hexapoda</taxon>
        <taxon>Insecta</taxon>
        <taxon>Pterygota</taxon>
        <taxon>Neoptera</taxon>
        <taxon>Endopterygota</taxon>
        <taxon>Diptera</taxon>
        <taxon>Brachycera</taxon>
        <taxon>Muscomorpha</taxon>
        <taxon>Muscoidea</taxon>
        <taxon>Muscidae</taxon>
        <taxon>Musca</taxon>
    </lineage>
</organism>
<keyword evidence="4 8" id="KW-0805">Transcription regulation</keyword>
<dbReference type="GO" id="GO:0016592">
    <property type="term" value="C:mediator complex"/>
    <property type="evidence" value="ECO:0007669"/>
    <property type="project" value="InterPro"/>
</dbReference>
<dbReference type="Pfam" id="PF10232">
    <property type="entry name" value="Med8"/>
    <property type="match status" value="1"/>
</dbReference>
<dbReference type="InterPro" id="IPR019364">
    <property type="entry name" value="Mediatior_Med8_fun/met"/>
</dbReference>
<dbReference type="STRING" id="7370.A0A1I8NDI3"/>
<dbReference type="GO" id="GO:0000978">
    <property type="term" value="F:RNA polymerase II cis-regulatory region sequence-specific DNA binding"/>
    <property type="evidence" value="ECO:0007669"/>
    <property type="project" value="TreeGrafter"/>
</dbReference>
<dbReference type="CTD" id="112950"/>
<keyword evidence="10" id="KW-1185">Reference proteome</keyword>
<evidence type="ECO:0000313" key="9">
    <source>
        <dbReference type="EnsemblMetazoa" id="MDOA014096-PA"/>
    </source>
</evidence>
<dbReference type="GO" id="GO:0070847">
    <property type="term" value="C:core mediator complex"/>
    <property type="evidence" value="ECO:0007669"/>
    <property type="project" value="TreeGrafter"/>
</dbReference>
<accession>A0A1I8NDI3</accession>
<evidence type="ECO:0000256" key="1">
    <source>
        <dbReference type="ARBA" id="ARBA00004123"/>
    </source>
</evidence>
<proteinExistence type="inferred from homology"/>
<reference evidence="11" key="2">
    <citation type="submission" date="2025-04" db="UniProtKB">
        <authorList>
            <consortium name="RefSeq"/>
        </authorList>
    </citation>
    <scope>IDENTIFICATION</scope>
    <source>
        <strain evidence="11">Aabys</strain>
    </source>
</reference>
<evidence type="ECO:0000313" key="10">
    <source>
        <dbReference type="Proteomes" id="UP001652621"/>
    </source>
</evidence>
<evidence type="ECO:0000256" key="7">
    <source>
        <dbReference type="ARBA" id="ARBA00023242"/>
    </source>
</evidence>
<comment type="function">
    <text evidence="8">Component of the Mediator complex, a coactivator involved in the regulated transcription of nearly all RNA polymerase II-dependent genes. Mediator functions as a bridge to convey information from gene-specific regulatory proteins to the basal RNA polymerase II transcription machinery. Mediator is recruited to promoters by direct interactions with regulatory proteins and serves as a scaffold for the assembly of a functional preinitiation complex with RNA polymerase II and the general transcription factors.</text>
</comment>
<dbReference type="GeneID" id="101892814"/>
<protein>
    <recommendedName>
        <fullName evidence="8">Mediator of RNA polymerase II transcription subunit 8</fullName>
    </recommendedName>
    <alternativeName>
        <fullName evidence="8">Mediator complex subunit 8</fullName>
    </alternativeName>
</protein>
<dbReference type="GO" id="GO:0006357">
    <property type="term" value="P:regulation of transcription by RNA polymerase II"/>
    <property type="evidence" value="ECO:0007669"/>
    <property type="project" value="InterPro"/>
</dbReference>
<dbReference type="eggNOG" id="KOG3583">
    <property type="taxonomic scope" value="Eukaryota"/>
</dbReference>
<dbReference type="VEuPathDB" id="VectorBase:MDOMA2_010234"/>
<dbReference type="VEuPathDB" id="VectorBase:MDOA014096"/>
<reference evidence="9" key="1">
    <citation type="submission" date="2020-05" db="UniProtKB">
        <authorList>
            <consortium name="EnsemblMetazoa"/>
        </authorList>
    </citation>
    <scope>IDENTIFICATION</scope>
    <source>
        <strain evidence="9">Aabys</strain>
    </source>
</reference>
<dbReference type="Proteomes" id="UP001652621">
    <property type="component" value="Unplaced"/>
</dbReference>
<comment type="subcellular location">
    <subcellularLocation>
        <location evidence="1 8">Nucleus</location>
    </subcellularLocation>
</comment>
<dbReference type="AlphaFoldDB" id="A0A1I8NDI3"/>
<dbReference type="OrthoDB" id="150687at2759"/>
<evidence type="ECO:0000256" key="3">
    <source>
        <dbReference type="ARBA" id="ARBA00011837"/>
    </source>
</evidence>
<dbReference type="Gene3D" id="1.20.58.1710">
    <property type="match status" value="1"/>
</dbReference>
<sequence length="254" mass="27755">MSREEKQLEMTLDAVQNRLNDLKVSIGAMVHKLETEYEFINWPTFLDNFALISSHLTGLSKILSKEICPPLRNRTVLPLMLSPERDEALIQLTQGRVPVFSHDIVPDYLRTKPEPMAEQKMLQNEQKAANLSAEAAAKQVAQHNKVVSHILDMVSKKREEWDIESSSRAGIQQTSSMADTHALVAAVGMGKGLKMGMPMSVPGGGPGSMMVPPAIRPPAPMSSVSPGGVSQLGKAPSAIKTNIKSAMQVHPFQR</sequence>
<evidence type="ECO:0000256" key="4">
    <source>
        <dbReference type="ARBA" id="ARBA00023015"/>
    </source>
</evidence>
<gene>
    <name evidence="9" type="primary">101892814</name>
    <name evidence="11" type="synonym">LOC101892814</name>
    <name evidence="8" type="synonym">MED8</name>
</gene>
<name>A0A1I8NDI3_MUSDO</name>
<dbReference type="EnsemblMetazoa" id="MDOA014096-RA">
    <property type="protein sequence ID" value="MDOA014096-PA"/>
    <property type="gene ID" value="MDOA014096"/>
</dbReference>
<evidence type="ECO:0000256" key="8">
    <source>
        <dbReference type="RuleBase" id="RU364144"/>
    </source>
</evidence>
<evidence type="ECO:0000256" key="2">
    <source>
        <dbReference type="ARBA" id="ARBA00005716"/>
    </source>
</evidence>
<dbReference type="PANTHER" id="PTHR13074:SF9">
    <property type="entry name" value="MEDIATOR OF RNA POLYMERASE II TRANSCRIPTION SUBUNIT 8"/>
    <property type="match status" value="1"/>
</dbReference>
<dbReference type="KEGG" id="mde:101892814"/>
<dbReference type="PANTHER" id="PTHR13074">
    <property type="entry name" value="MEDIATOR OF RNA POLYMERASE II TRANSCRIPTION SUBUNIT 8"/>
    <property type="match status" value="1"/>
</dbReference>
<dbReference type="GO" id="GO:0003712">
    <property type="term" value="F:transcription coregulator activity"/>
    <property type="evidence" value="ECO:0007669"/>
    <property type="project" value="InterPro"/>
</dbReference>
<evidence type="ECO:0000313" key="11">
    <source>
        <dbReference type="RefSeq" id="XP_005189335.1"/>
    </source>
</evidence>
<dbReference type="RefSeq" id="XP_005189335.1">
    <property type="nucleotide sequence ID" value="XM_005189278.3"/>
</dbReference>
<evidence type="ECO:0000256" key="6">
    <source>
        <dbReference type="ARBA" id="ARBA00023163"/>
    </source>
</evidence>
<keyword evidence="5 8" id="KW-0010">Activator</keyword>